<evidence type="ECO:0000256" key="4">
    <source>
        <dbReference type="SAM" id="MobiDB-lite"/>
    </source>
</evidence>
<reference evidence="6" key="1">
    <citation type="submission" date="2021-10" db="EMBL/GenBank/DDBJ databases">
        <title>Streptomonospora sp. nov., isolated from mangrove soil.</title>
        <authorList>
            <person name="Chen X."/>
            <person name="Ge X."/>
            <person name="Liu W."/>
        </authorList>
    </citation>
    <scope>NUCLEOTIDE SEQUENCE</scope>
    <source>
        <strain evidence="6">S1-112</strain>
    </source>
</reference>
<keyword evidence="3" id="KW-0443">Lipid metabolism</keyword>
<evidence type="ECO:0000256" key="3">
    <source>
        <dbReference type="ARBA" id="ARBA00023098"/>
    </source>
</evidence>
<feature type="region of interest" description="Disordered" evidence="4">
    <location>
        <begin position="431"/>
        <end position="450"/>
    </location>
</feature>
<dbReference type="EMBL" id="JAJAQC010000005">
    <property type="protein sequence ID" value="MDA0563691.1"/>
    <property type="molecule type" value="Genomic_DNA"/>
</dbReference>
<sequence>MTTIPDPTAPDSTARGSAAADRRRSPGRVRALAYTAAAAVLAACCALPSVVSAVADPDPVRLRPPAPTGPYAVGQVDLHLVDPTRGHPWVEGSERRELMATVWYPAAEGADGDPAPYASPAAAGRLADELEQVGLARDAVDFAGARAGAVVGAPVAAEAGRLPVLVYSHGFRQTRYQAAAQLADLASRGFAVVALDHPYESAAVEFPDGRIVRDTAAGSDPETMREAIAVRVADTRLALDAVAELAAGRNPDAGAGDDGRTLPRGLGAALDPAHTGVFGHSAGGITAAETMLVDDRVDAAANLDGSMAYHVGNEDWTRATLAGAPRPFLLMGGGSSGREGLPHTSEHAPDWSRFRAASTGEFTEVYLAEAEHMSFTDHQWVLARIEERLHPDSPAWETTRTESVGTIDAERSVAAQRAYLAAFFTEHLRGEEQPLLDGPSPEYPEAELIG</sequence>
<dbReference type="PANTHER" id="PTHR10272:SF0">
    <property type="entry name" value="PLATELET-ACTIVATING FACTOR ACETYLHYDROLASE"/>
    <property type="match status" value="1"/>
</dbReference>
<evidence type="ECO:0000313" key="7">
    <source>
        <dbReference type="Proteomes" id="UP001140076"/>
    </source>
</evidence>
<dbReference type="Gene3D" id="3.40.50.1820">
    <property type="entry name" value="alpha/beta hydrolase"/>
    <property type="match status" value="1"/>
</dbReference>
<evidence type="ECO:0000313" key="6">
    <source>
        <dbReference type="EMBL" id="MDA0563691.1"/>
    </source>
</evidence>
<keyword evidence="5" id="KW-1133">Transmembrane helix</keyword>
<dbReference type="GO" id="GO:0003847">
    <property type="term" value="F:1-alkyl-2-acetylglycerophosphocholine esterase activity"/>
    <property type="evidence" value="ECO:0007669"/>
    <property type="project" value="TreeGrafter"/>
</dbReference>
<accession>A0A9X3NT38</accession>
<feature type="region of interest" description="Disordered" evidence="4">
    <location>
        <begin position="1"/>
        <end position="25"/>
    </location>
</feature>
<gene>
    <name evidence="6" type="ORF">LG943_04995</name>
</gene>
<protein>
    <submittedName>
        <fullName evidence="6">Alpha/beta hydrolase</fullName>
    </submittedName>
</protein>
<proteinExistence type="predicted"/>
<dbReference type="SUPFAM" id="SSF53474">
    <property type="entry name" value="alpha/beta-Hydrolases"/>
    <property type="match status" value="1"/>
</dbReference>
<dbReference type="PANTHER" id="PTHR10272">
    <property type="entry name" value="PLATELET-ACTIVATING FACTOR ACETYLHYDROLASE"/>
    <property type="match status" value="1"/>
</dbReference>
<keyword evidence="1 6" id="KW-0378">Hydrolase</keyword>
<keyword evidence="5" id="KW-0472">Membrane</keyword>
<organism evidence="6 7">
    <name type="scientific">Streptomonospora mangrovi</name>
    <dbReference type="NCBI Taxonomy" id="2883123"/>
    <lineage>
        <taxon>Bacteria</taxon>
        <taxon>Bacillati</taxon>
        <taxon>Actinomycetota</taxon>
        <taxon>Actinomycetes</taxon>
        <taxon>Streptosporangiales</taxon>
        <taxon>Nocardiopsidaceae</taxon>
        <taxon>Streptomonospora</taxon>
    </lineage>
</organism>
<keyword evidence="7" id="KW-1185">Reference proteome</keyword>
<dbReference type="Pfam" id="PF03403">
    <property type="entry name" value="PAF-AH_p_II"/>
    <property type="match status" value="1"/>
</dbReference>
<feature type="transmembrane region" description="Helical" evidence="5">
    <location>
        <begin position="31"/>
        <end position="55"/>
    </location>
</feature>
<evidence type="ECO:0000256" key="1">
    <source>
        <dbReference type="ARBA" id="ARBA00022801"/>
    </source>
</evidence>
<dbReference type="AlphaFoldDB" id="A0A9X3NT38"/>
<keyword evidence="5" id="KW-0812">Transmembrane</keyword>
<dbReference type="InterPro" id="IPR029058">
    <property type="entry name" value="AB_hydrolase_fold"/>
</dbReference>
<dbReference type="Proteomes" id="UP001140076">
    <property type="component" value="Unassembled WGS sequence"/>
</dbReference>
<dbReference type="RefSeq" id="WP_270070965.1">
    <property type="nucleotide sequence ID" value="NZ_JAJAQC010000005.1"/>
</dbReference>
<evidence type="ECO:0000256" key="5">
    <source>
        <dbReference type="SAM" id="Phobius"/>
    </source>
</evidence>
<dbReference type="GO" id="GO:0016042">
    <property type="term" value="P:lipid catabolic process"/>
    <property type="evidence" value="ECO:0007669"/>
    <property type="project" value="UniProtKB-KW"/>
</dbReference>
<name>A0A9X3NT38_9ACTN</name>
<evidence type="ECO:0000256" key="2">
    <source>
        <dbReference type="ARBA" id="ARBA00022963"/>
    </source>
</evidence>
<keyword evidence="2" id="KW-0442">Lipid degradation</keyword>
<comment type="caution">
    <text evidence="6">The sequence shown here is derived from an EMBL/GenBank/DDBJ whole genome shotgun (WGS) entry which is preliminary data.</text>
</comment>